<dbReference type="AlphaFoldDB" id="A0AAD7GZJ5"/>
<dbReference type="EMBL" id="JARKIE010000003">
    <property type="protein sequence ID" value="KAJ7708792.1"/>
    <property type="molecule type" value="Genomic_DNA"/>
</dbReference>
<feature type="region of interest" description="Disordered" evidence="2">
    <location>
        <begin position="1"/>
        <end position="22"/>
    </location>
</feature>
<comment type="caution">
    <text evidence="3">The sequence shown here is derived from an EMBL/GenBank/DDBJ whole genome shotgun (WGS) entry which is preliminary data.</text>
</comment>
<dbReference type="InterPro" id="IPR013762">
    <property type="entry name" value="Integrase-like_cat_sf"/>
</dbReference>
<keyword evidence="4" id="KW-1185">Reference proteome</keyword>
<dbReference type="Gene3D" id="1.10.443.10">
    <property type="entry name" value="Intergrase catalytic core"/>
    <property type="match status" value="1"/>
</dbReference>
<feature type="compositionally biased region" description="Acidic residues" evidence="2">
    <location>
        <begin position="92"/>
        <end position="110"/>
    </location>
</feature>
<evidence type="ECO:0000256" key="1">
    <source>
        <dbReference type="ARBA" id="ARBA00023172"/>
    </source>
</evidence>
<protein>
    <submittedName>
        <fullName evidence="3">Uncharacterized protein</fullName>
    </submittedName>
</protein>
<feature type="region of interest" description="Disordered" evidence="2">
    <location>
        <begin position="841"/>
        <end position="863"/>
    </location>
</feature>
<feature type="compositionally biased region" description="Low complexity" evidence="2">
    <location>
        <begin position="75"/>
        <end position="91"/>
    </location>
</feature>
<feature type="region of interest" description="Disordered" evidence="2">
    <location>
        <begin position="71"/>
        <end position="137"/>
    </location>
</feature>
<organism evidence="3 4">
    <name type="scientific">Mycena rosella</name>
    <name type="common">Pink bonnet</name>
    <name type="synonym">Agaricus rosellus</name>
    <dbReference type="NCBI Taxonomy" id="1033263"/>
    <lineage>
        <taxon>Eukaryota</taxon>
        <taxon>Fungi</taxon>
        <taxon>Dikarya</taxon>
        <taxon>Basidiomycota</taxon>
        <taxon>Agaricomycotina</taxon>
        <taxon>Agaricomycetes</taxon>
        <taxon>Agaricomycetidae</taxon>
        <taxon>Agaricales</taxon>
        <taxon>Marasmiineae</taxon>
        <taxon>Mycenaceae</taxon>
        <taxon>Mycena</taxon>
    </lineage>
</organism>
<reference evidence="3" key="1">
    <citation type="submission" date="2023-03" db="EMBL/GenBank/DDBJ databases">
        <title>Massive genome expansion in bonnet fungi (Mycena s.s.) driven by repeated elements and novel gene families across ecological guilds.</title>
        <authorList>
            <consortium name="Lawrence Berkeley National Laboratory"/>
            <person name="Harder C.B."/>
            <person name="Miyauchi S."/>
            <person name="Viragh M."/>
            <person name="Kuo A."/>
            <person name="Thoen E."/>
            <person name="Andreopoulos B."/>
            <person name="Lu D."/>
            <person name="Skrede I."/>
            <person name="Drula E."/>
            <person name="Henrissat B."/>
            <person name="Morin E."/>
            <person name="Kohler A."/>
            <person name="Barry K."/>
            <person name="LaButti K."/>
            <person name="Morin E."/>
            <person name="Salamov A."/>
            <person name="Lipzen A."/>
            <person name="Mereny Z."/>
            <person name="Hegedus B."/>
            <person name="Baldrian P."/>
            <person name="Stursova M."/>
            <person name="Weitz H."/>
            <person name="Taylor A."/>
            <person name="Grigoriev I.V."/>
            <person name="Nagy L.G."/>
            <person name="Martin F."/>
            <person name="Kauserud H."/>
        </authorList>
    </citation>
    <scope>NUCLEOTIDE SEQUENCE</scope>
    <source>
        <strain evidence="3">CBHHK067</strain>
    </source>
</reference>
<keyword evidence="1" id="KW-0233">DNA recombination</keyword>
<dbReference type="InterPro" id="IPR011010">
    <property type="entry name" value="DNA_brk_join_enz"/>
</dbReference>
<proteinExistence type="predicted"/>
<evidence type="ECO:0000313" key="3">
    <source>
        <dbReference type="EMBL" id="KAJ7708792.1"/>
    </source>
</evidence>
<dbReference type="GO" id="GO:0006310">
    <property type="term" value="P:DNA recombination"/>
    <property type="evidence" value="ECO:0007669"/>
    <property type="project" value="UniProtKB-KW"/>
</dbReference>
<dbReference type="GO" id="GO:0015074">
    <property type="term" value="P:DNA integration"/>
    <property type="evidence" value="ECO:0007669"/>
    <property type="project" value="InterPro"/>
</dbReference>
<dbReference type="Proteomes" id="UP001221757">
    <property type="component" value="Unassembled WGS sequence"/>
</dbReference>
<accession>A0AAD7GZJ5</accession>
<dbReference type="GO" id="GO:0003677">
    <property type="term" value="F:DNA binding"/>
    <property type="evidence" value="ECO:0007669"/>
    <property type="project" value="InterPro"/>
</dbReference>
<evidence type="ECO:0000313" key="4">
    <source>
        <dbReference type="Proteomes" id="UP001221757"/>
    </source>
</evidence>
<name>A0AAD7GZJ5_MYCRO</name>
<feature type="compositionally biased region" description="Basic and acidic residues" evidence="2">
    <location>
        <begin position="125"/>
        <end position="137"/>
    </location>
</feature>
<dbReference type="SUPFAM" id="SSF56349">
    <property type="entry name" value="DNA breaking-rejoining enzymes"/>
    <property type="match status" value="1"/>
</dbReference>
<evidence type="ECO:0000256" key="2">
    <source>
        <dbReference type="SAM" id="MobiDB-lite"/>
    </source>
</evidence>
<gene>
    <name evidence="3" type="ORF">B0H17DRAFT_1264142</name>
</gene>
<sequence>MPKTQSSPRAKPQNPYRVSTGKIRGLLAQPGQATLENISALQQTGMKKHGKAEVTTKKYDQVIAATRKWLTMSLGGKTAQGTKGKTKSSTTADEDSDSDSDDDDDDDFADGPEGPDSMAPDVGEPDYKPEDSTTDESFKFDAPEFKNALDDTPNEHSPKVLALYLVYKIFHQGKKIQTADTARAAWKRLWKFVDGDTFRGRWHYNTANSRWEGNPVDSSEVEDTMESIKNKCGKDDGERKHSLAMTEEFMERIFGWSDKVCPPSSYNSPSKTHEQKALKTKHLEFKAFASTAWTVWSRNFELVKLQEKDLSFGLQDPRALNAPYFELHLTNRKGWQKRINKTKKETDLRSGRYKICSQPDLPACDAYHWLPKWRQYLQDEVYERPLRPDDYIFPAIGANGVVQVGEHLSHDDVNKWIKEFAAGADLPQQNGTFSTHCFRRGGAQYRFMFAPIGRRWTLRQVRWWGGWAEGEHRDTLVKYLLDELYTYEDDYSGMLLPMQPAVHKSFLGEASVIAPATTEQLSLLYQSLSGDMRTMAGMMSSFVNSIVSLHNGPISSAPVAPEPSPSRQPYFPFNQSPIPGFFSPFPSAATRALVPIQLPTATGALVSIQLPGAPHPSPMPSSAGRPLPTPGLIVPDIPVLLPDGSRSLSRDSWRIVVQHWLTGDSTHGLYKPLKDWPKEHYTGVNKCFQMKRHNRMVIATEFITRHNSDDVSFLAAYPEANEGLSKLLAAVTAARRARGEAMIAAAKRKYLGISERIPPLRFVLAQPYVRQIASTAARAQCADVAPAGRSSELIPARARGRARGFSVRRLRRRHIHRHLRKRGIFHPKALAMDFNQPWPPQLPSLLSETDQTNPSKEEKMVDP</sequence>